<gene>
    <name evidence="2" type="ORF">A1O9_12165</name>
</gene>
<dbReference type="Pfam" id="PF01613">
    <property type="entry name" value="Flavin_Reduct"/>
    <property type="match status" value="1"/>
</dbReference>
<dbReference type="InterPro" id="IPR012349">
    <property type="entry name" value="Split_barrel_FMN-bd"/>
</dbReference>
<comment type="caution">
    <text evidence="2">The sequence shown here is derived from an EMBL/GenBank/DDBJ whole genome shotgun (WGS) entry which is preliminary data.</text>
</comment>
<proteinExistence type="predicted"/>
<evidence type="ECO:0000313" key="3">
    <source>
        <dbReference type="Proteomes" id="UP000027920"/>
    </source>
</evidence>
<dbReference type="SUPFAM" id="SSF50475">
    <property type="entry name" value="FMN-binding split barrel"/>
    <property type="match status" value="1"/>
</dbReference>
<protein>
    <recommendedName>
        <fullName evidence="1">Flavin reductase like domain-containing protein</fullName>
    </recommendedName>
</protein>
<name>A0A072NXU0_9EURO</name>
<dbReference type="OrthoDB" id="298012at2759"/>
<accession>A0A072NXU0</accession>
<dbReference type="EMBL" id="AMGV01000021">
    <property type="protein sequence ID" value="KEF51828.1"/>
    <property type="molecule type" value="Genomic_DNA"/>
</dbReference>
<evidence type="ECO:0000259" key="1">
    <source>
        <dbReference type="SMART" id="SM00903"/>
    </source>
</evidence>
<dbReference type="Gene3D" id="2.30.110.10">
    <property type="entry name" value="Electron Transport, Fmn-binding Protein, Chain A"/>
    <property type="match status" value="1"/>
</dbReference>
<sequence length="257" mass="28303">MVFYQPGNTDHNLPRDPFKACVVPRPIGWISTVSPPNAPSQENGTTTTINGSAAPAHNLAPYSQFNNLTFDPPYVMFSANQTGFGERKDTTRNAEATGVFCWQLATWDLREAVNKSAEAVPYGVDEFERAGLEKTWSEVLKTPVPMVKQSPVRFECEYYTTLRLPGNPPMGTVDVVVGKVVGIHISEDVLTDGKIDIRKTQPIARCGYYEYTVVRETFEMIVPGDPDILFGLEGNVAKHKAHREAAEKTALEGTGPP</sequence>
<feature type="domain" description="Flavin reductase like" evidence="1">
    <location>
        <begin position="20"/>
        <end position="198"/>
    </location>
</feature>
<organism evidence="2 3">
    <name type="scientific">Exophiala aquamarina CBS 119918</name>
    <dbReference type="NCBI Taxonomy" id="1182545"/>
    <lineage>
        <taxon>Eukaryota</taxon>
        <taxon>Fungi</taxon>
        <taxon>Dikarya</taxon>
        <taxon>Ascomycota</taxon>
        <taxon>Pezizomycotina</taxon>
        <taxon>Eurotiomycetes</taxon>
        <taxon>Chaetothyriomycetidae</taxon>
        <taxon>Chaetothyriales</taxon>
        <taxon>Herpotrichiellaceae</taxon>
        <taxon>Exophiala</taxon>
    </lineage>
</organism>
<dbReference type="PANTHER" id="PTHR43812:SF2">
    <property type="entry name" value="FLAVIN REDUCTASE LIKE DOMAIN-CONTAINING PROTEIN"/>
    <property type="match status" value="1"/>
</dbReference>
<keyword evidence="3" id="KW-1185">Reference proteome</keyword>
<evidence type="ECO:0000313" key="2">
    <source>
        <dbReference type="EMBL" id="KEF51828.1"/>
    </source>
</evidence>
<dbReference type="STRING" id="1182545.A0A072NXU0"/>
<dbReference type="PANTHER" id="PTHR43812">
    <property type="entry name" value="BLR2425 PROTEIN"/>
    <property type="match status" value="1"/>
</dbReference>
<dbReference type="VEuPathDB" id="FungiDB:A1O9_12165"/>
<dbReference type="GeneID" id="25287060"/>
<dbReference type="AlphaFoldDB" id="A0A072NXU0"/>
<dbReference type="InterPro" id="IPR002563">
    <property type="entry name" value="Flavin_Rdtase-like_dom"/>
</dbReference>
<dbReference type="Proteomes" id="UP000027920">
    <property type="component" value="Unassembled WGS sequence"/>
</dbReference>
<dbReference type="GO" id="GO:0010181">
    <property type="term" value="F:FMN binding"/>
    <property type="evidence" value="ECO:0007669"/>
    <property type="project" value="InterPro"/>
</dbReference>
<dbReference type="SMART" id="SM00903">
    <property type="entry name" value="Flavin_Reduct"/>
    <property type="match status" value="1"/>
</dbReference>
<dbReference type="RefSeq" id="XP_013254418.1">
    <property type="nucleotide sequence ID" value="XM_013398964.1"/>
</dbReference>
<dbReference type="HOGENOM" id="CLU_059021_3_4_1"/>
<reference evidence="2 3" key="1">
    <citation type="submission" date="2013-03" db="EMBL/GenBank/DDBJ databases">
        <title>The Genome Sequence of Exophiala aquamarina CBS 119918.</title>
        <authorList>
            <consortium name="The Broad Institute Genomics Platform"/>
            <person name="Cuomo C."/>
            <person name="de Hoog S."/>
            <person name="Gorbushina A."/>
            <person name="Walker B."/>
            <person name="Young S.K."/>
            <person name="Zeng Q."/>
            <person name="Gargeya S."/>
            <person name="Fitzgerald M."/>
            <person name="Haas B."/>
            <person name="Abouelleil A."/>
            <person name="Allen A.W."/>
            <person name="Alvarado L."/>
            <person name="Arachchi H.M."/>
            <person name="Berlin A.M."/>
            <person name="Chapman S.B."/>
            <person name="Gainer-Dewar J."/>
            <person name="Goldberg J."/>
            <person name="Griggs A."/>
            <person name="Gujja S."/>
            <person name="Hansen M."/>
            <person name="Howarth C."/>
            <person name="Imamovic A."/>
            <person name="Ireland A."/>
            <person name="Larimer J."/>
            <person name="McCowan C."/>
            <person name="Murphy C."/>
            <person name="Pearson M."/>
            <person name="Poon T.W."/>
            <person name="Priest M."/>
            <person name="Roberts A."/>
            <person name="Saif S."/>
            <person name="Shea T."/>
            <person name="Sisk P."/>
            <person name="Sykes S."/>
            <person name="Wortman J."/>
            <person name="Nusbaum C."/>
            <person name="Birren B."/>
        </authorList>
    </citation>
    <scope>NUCLEOTIDE SEQUENCE [LARGE SCALE GENOMIC DNA]</scope>
    <source>
        <strain evidence="2 3">CBS 119918</strain>
    </source>
</reference>